<proteinExistence type="predicted"/>
<evidence type="ECO:0000313" key="1">
    <source>
        <dbReference type="EMBL" id="MBD1371626.1"/>
    </source>
</evidence>
<protein>
    <submittedName>
        <fullName evidence="1">Heptaprenyl diphosphate synthase component 1</fullName>
    </submittedName>
</protein>
<dbReference type="EMBL" id="JACXAH010000005">
    <property type="protein sequence ID" value="MBD1371626.1"/>
    <property type="molecule type" value="Genomic_DNA"/>
</dbReference>
<comment type="caution">
    <text evidence="1">The sequence shown here is derived from an EMBL/GenBank/DDBJ whole genome shotgun (WGS) entry which is preliminary data.</text>
</comment>
<accession>A0A926RWL1</accession>
<dbReference type="Gene3D" id="1.20.120.1450">
    <property type="match status" value="1"/>
</dbReference>
<dbReference type="Proteomes" id="UP000661691">
    <property type="component" value="Unassembled WGS sequence"/>
</dbReference>
<evidence type="ECO:0000313" key="2">
    <source>
        <dbReference type="Proteomes" id="UP000661691"/>
    </source>
</evidence>
<name>A0A926RWL1_9BACL</name>
<gene>
    <name evidence="1" type="ORF">IC620_04545</name>
</gene>
<keyword evidence="2" id="KW-1185">Reference proteome</keyword>
<dbReference type="InterPro" id="IPR009920">
    <property type="entry name" value="HEPPP_synth_su1"/>
</dbReference>
<reference evidence="1" key="1">
    <citation type="submission" date="2020-09" db="EMBL/GenBank/DDBJ databases">
        <title>A novel bacterium of genus Hazenella, isolated from South China Sea.</title>
        <authorList>
            <person name="Huang H."/>
            <person name="Mo K."/>
            <person name="Hu Y."/>
        </authorList>
    </citation>
    <scope>NUCLEOTIDE SEQUENCE</scope>
    <source>
        <strain evidence="1">IB182357</strain>
    </source>
</reference>
<dbReference type="AlphaFoldDB" id="A0A926RWL1"/>
<dbReference type="Pfam" id="PF07307">
    <property type="entry name" value="HEPPP_synt_1"/>
    <property type="match status" value="1"/>
</dbReference>
<organism evidence="1 2">
    <name type="scientific">Polycladospora coralii</name>
    <dbReference type="NCBI Taxonomy" id="2771432"/>
    <lineage>
        <taxon>Bacteria</taxon>
        <taxon>Bacillati</taxon>
        <taxon>Bacillota</taxon>
        <taxon>Bacilli</taxon>
        <taxon>Bacillales</taxon>
        <taxon>Thermoactinomycetaceae</taxon>
        <taxon>Polycladospora</taxon>
    </lineage>
</organism>
<sequence length="226" mass="26463">MMTSIEVNGIYQVYSDIEKYGLSPFVERWIGKPEIPSFFTHMCMMMLQSFQLDRDRIHTYTVATTLLQMSLLTHENVTNQEQQSDTDLKKRQLYVLAGDYYSALFYRLLALKNENAGIKCLSQAVCEVNELKVERQLVDEEVNQHIIDSKLLTALADFFHVQEDLGAFWKSLLPLLFKRCHHIKKGDHDAIENMKKEVTDILHSFRVHEEMSWKTELVRFLQIDAI</sequence>
<dbReference type="GO" id="GO:0009234">
    <property type="term" value="P:menaquinone biosynthetic process"/>
    <property type="evidence" value="ECO:0007669"/>
    <property type="project" value="InterPro"/>
</dbReference>